<dbReference type="Proteomes" id="UP000077315">
    <property type="component" value="Unassembled WGS sequence"/>
</dbReference>
<organism evidence="1 2">
    <name type="scientific">Phycomyces blakesleeanus (strain ATCC 8743b / DSM 1359 / FGSC 10004 / NBRC 33097 / NRRL 1555)</name>
    <dbReference type="NCBI Taxonomy" id="763407"/>
    <lineage>
        <taxon>Eukaryota</taxon>
        <taxon>Fungi</taxon>
        <taxon>Fungi incertae sedis</taxon>
        <taxon>Mucoromycota</taxon>
        <taxon>Mucoromycotina</taxon>
        <taxon>Mucoromycetes</taxon>
        <taxon>Mucorales</taxon>
        <taxon>Phycomycetaceae</taxon>
        <taxon>Phycomyces</taxon>
    </lineage>
</organism>
<reference evidence="2" key="1">
    <citation type="submission" date="2015-06" db="EMBL/GenBank/DDBJ databases">
        <title>Expansion of signal transduction pathways in fungi by whole-genome duplication.</title>
        <authorList>
            <consortium name="DOE Joint Genome Institute"/>
            <person name="Corrochano L.M."/>
            <person name="Kuo A."/>
            <person name="Marcet-Houben M."/>
            <person name="Polaino S."/>
            <person name="Salamov A."/>
            <person name="Villalobos J.M."/>
            <person name="Alvarez M.I."/>
            <person name="Avalos J."/>
            <person name="Benito E.P."/>
            <person name="Benoit I."/>
            <person name="Burger G."/>
            <person name="Camino L.P."/>
            <person name="Canovas D."/>
            <person name="Cerda-Olmedo E."/>
            <person name="Cheng J.-F."/>
            <person name="Dominguez A."/>
            <person name="Elias M."/>
            <person name="Eslava A.P."/>
            <person name="Glaser F."/>
            <person name="Grimwood J."/>
            <person name="Gutierrez G."/>
            <person name="Heitman J."/>
            <person name="Henrissat B."/>
            <person name="Iturriaga E.A."/>
            <person name="Lang B.F."/>
            <person name="Lavin J.L."/>
            <person name="Lee S."/>
            <person name="Li W."/>
            <person name="Lindquist E."/>
            <person name="Lopez-Garcia S."/>
            <person name="Luque E.M."/>
            <person name="Marcos A.T."/>
            <person name="Martin J."/>
            <person name="McCluskey K."/>
            <person name="Medina H.R."/>
            <person name="Miralles-Duran A."/>
            <person name="Miyazaki A."/>
            <person name="Munoz-Torres E."/>
            <person name="Oguiza J.A."/>
            <person name="Ohm R."/>
            <person name="Olmedo M."/>
            <person name="Orejas M."/>
            <person name="Ortiz-Castellanos L."/>
            <person name="Pisabarro A.G."/>
            <person name="Rodriguez-Romero J."/>
            <person name="Ruiz-Herrera J."/>
            <person name="Ruiz-Vazquez R."/>
            <person name="Sanz C."/>
            <person name="Schackwitz W."/>
            <person name="Schmutz J."/>
            <person name="Shahriari M."/>
            <person name="Shelest E."/>
            <person name="Silva-Franco F."/>
            <person name="Soanes D."/>
            <person name="Syed K."/>
            <person name="Tagua V.G."/>
            <person name="Talbot N.J."/>
            <person name="Thon M."/>
            <person name="De vries R.P."/>
            <person name="Wiebenga A."/>
            <person name="Yadav J.S."/>
            <person name="Braun E.L."/>
            <person name="Baker S."/>
            <person name="Garre V."/>
            <person name="Horwitz B."/>
            <person name="Torres-Martinez S."/>
            <person name="Idnurm A."/>
            <person name="Herrera-Estrella A."/>
            <person name="Gabaldon T."/>
            <person name="Grigoriev I.V."/>
        </authorList>
    </citation>
    <scope>NUCLEOTIDE SEQUENCE [LARGE SCALE GENOMIC DNA]</scope>
    <source>
        <strain evidence="2">NRRL 1555(-)</strain>
    </source>
</reference>
<protein>
    <submittedName>
        <fullName evidence="1">Uncharacterized protein</fullName>
    </submittedName>
</protein>
<dbReference type="InParanoid" id="A0A167PVA2"/>
<accession>A0A167PVA2</accession>
<proteinExistence type="predicted"/>
<evidence type="ECO:0000313" key="1">
    <source>
        <dbReference type="EMBL" id="OAD78597.1"/>
    </source>
</evidence>
<name>A0A167PVA2_PHYB8</name>
<dbReference type="RefSeq" id="XP_018296637.1">
    <property type="nucleotide sequence ID" value="XM_018434857.1"/>
</dbReference>
<gene>
    <name evidence="1" type="ORF">PHYBLDRAFT_163698</name>
</gene>
<dbReference type="AlphaFoldDB" id="A0A167PVA2"/>
<dbReference type="GeneID" id="28995763"/>
<dbReference type="VEuPathDB" id="FungiDB:PHYBLDRAFT_163698"/>
<evidence type="ECO:0000313" key="2">
    <source>
        <dbReference type="Proteomes" id="UP000077315"/>
    </source>
</evidence>
<dbReference type="EMBL" id="KV440973">
    <property type="protein sequence ID" value="OAD78597.1"/>
    <property type="molecule type" value="Genomic_DNA"/>
</dbReference>
<sequence>MENANAFKKYNSSIDSLDKKSVYLNNSKIVNNEARNIHEIFSLCFPPLLNHYYKEKQLAVVYHDLQIPSEECLNKYNDELKIKETIDVRFDTYISNAYAMYLYVFSNETCISILSSCFDTSAIHGSVLQSISINIDASLKILIGHAILEFCFKYLFNRAENIFNDFVCAYRNLWVGVSKVDALDYSSINFYLYQTTKVRMIEIRISQLENKTMSLHYDLYLEVNNEAVISLFVFFFECFIGILDFVPAHQNAGIISIIWNRCTATKECLKALLTLDKAAESEVGELIDREIKNICDFCEEIIKRKAKNNKGSTDRLKTVLTTLSTFVWTNIALKWDLYTIYLYMPYKYTYFQRIVYRTLTPKSKIYISYVESNIYVNNTTPCLKVSDCNKFLVRYLISFSRSSIKIRNIFSKNNRIIGHKDKYFTELFADIWI</sequence>
<keyword evidence="2" id="KW-1185">Reference proteome</keyword>